<dbReference type="PaxDb" id="44689-DDB0206455"/>
<dbReference type="Proteomes" id="UP000002195">
    <property type="component" value="Unassembled WGS sequence"/>
</dbReference>
<dbReference type="InterPro" id="IPR002423">
    <property type="entry name" value="Cpn60/GroEL/TCP-1"/>
</dbReference>
<dbReference type="dictyBase" id="DDB_G0280227"/>
<evidence type="ECO:0000313" key="7">
    <source>
        <dbReference type="EMBL" id="EAL67340.1"/>
    </source>
</evidence>
<dbReference type="InParanoid" id="Q54VN7"/>
<keyword evidence="4" id="KW-0143">Chaperone</keyword>
<evidence type="ECO:0000256" key="4">
    <source>
        <dbReference type="ARBA" id="ARBA00023186"/>
    </source>
</evidence>
<evidence type="ECO:0000256" key="6">
    <source>
        <dbReference type="SAM" id="MobiDB-lite"/>
    </source>
</evidence>
<comment type="similarity">
    <text evidence="1">Belongs to the TCP-1 chaperonin family.</text>
</comment>
<protein>
    <submittedName>
        <fullName evidence="7">Uncharacterized protein</fullName>
    </submittedName>
</protein>
<dbReference type="PANTHER" id="PTHR11353">
    <property type="entry name" value="CHAPERONIN"/>
    <property type="match status" value="1"/>
</dbReference>
<keyword evidence="3" id="KW-0067">ATP-binding</keyword>
<evidence type="ECO:0000313" key="8">
    <source>
        <dbReference type="Proteomes" id="UP000002195"/>
    </source>
</evidence>
<dbReference type="SUPFAM" id="SSF54849">
    <property type="entry name" value="GroEL-intermediate domain like"/>
    <property type="match status" value="1"/>
</dbReference>
<dbReference type="FunCoup" id="Q54VN7">
    <property type="interactions" value="448"/>
</dbReference>
<name>Q54VN7_DICDI</name>
<dbReference type="GO" id="GO:0005832">
    <property type="term" value="C:chaperonin-containing T-complex"/>
    <property type="evidence" value="ECO:0000318"/>
    <property type="project" value="GO_Central"/>
</dbReference>
<dbReference type="SUPFAM" id="SSF52029">
    <property type="entry name" value="GroEL apical domain-like"/>
    <property type="match status" value="1"/>
</dbReference>
<organism evidence="7 8">
    <name type="scientific">Dictyostelium discoideum</name>
    <name type="common">Social amoeba</name>
    <dbReference type="NCBI Taxonomy" id="44689"/>
    <lineage>
        <taxon>Eukaryota</taxon>
        <taxon>Amoebozoa</taxon>
        <taxon>Evosea</taxon>
        <taxon>Eumycetozoa</taxon>
        <taxon>Dictyostelia</taxon>
        <taxon>Dictyosteliales</taxon>
        <taxon>Dictyosteliaceae</taxon>
        <taxon>Dictyostelium</taxon>
    </lineage>
</organism>
<dbReference type="SMR" id="Q54VN7"/>
<evidence type="ECO:0000256" key="2">
    <source>
        <dbReference type="ARBA" id="ARBA00022741"/>
    </source>
</evidence>
<keyword evidence="2" id="KW-0547">Nucleotide-binding</keyword>
<dbReference type="InterPro" id="IPR027409">
    <property type="entry name" value="GroEL-like_apical_dom_sf"/>
</dbReference>
<dbReference type="Pfam" id="PF00118">
    <property type="entry name" value="Cpn60_TCP1"/>
    <property type="match status" value="1"/>
</dbReference>
<dbReference type="VEuPathDB" id="AmoebaDB:DDB_G0280227"/>
<dbReference type="GeneID" id="8622450"/>
<dbReference type="eggNOG" id="KOG0361">
    <property type="taxonomic scope" value="Eukaryota"/>
</dbReference>
<dbReference type="STRING" id="44689.Q54VN7"/>
<sequence>MNNYQEFKIIDNIAKLIESSFGIHGKLKLISQVFDHKNDEGENDNVVNSTQKIIFTNDGLLIFKSLNNDSPYYKIILQQSNYIKNRFGCGVSQYIILTNNILKRSIKLINNKGSSSSSTSTFSINQILNIFQECRLFIKNNFNERFIINLKDEIFSSSGGKNDQLLESIIKTNLSKNILSIYFKRISKIFKKLIKILPNLDKNKIKIKTIISSNEDHNNNNEDEDEKKEEEDDDDNDEIEIKLLNGILIKSKFSFAGRDKLIKVIENPKILLLDYEIELKHQKEFANIEISNVNDYLEFINAEKSLISKQLENIYNLNINLILNKKVIGDLAIQEFVKISSQNQNNNNKINCIGSINNINEFEFIKKSIGGNTQSSLQNLSLDSSFYGTCKKYKQIIIGKKSYELFEGCQFSDTQTIILKGSSKKFLKEAKLGLESLLTIFRSIIIDDDFKFVGSSSNFEFIIINLLNELIKNKQNSSSSSSSSLSTNLIKEVLIIKSLQKSIKDIIKLLLLNSDLNLDLIDQLFQINNNNNNSCINIEENKIGDILDLNLFEPKSMKLSILNSSIETSCILLKTITT</sequence>
<dbReference type="InterPro" id="IPR027413">
    <property type="entry name" value="GROEL-like_equatorial_sf"/>
</dbReference>
<evidence type="ECO:0000256" key="5">
    <source>
        <dbReference type="ARBA" id="ARBA00024677"/>
    </source>
</evidence>
<dbReference type="AlphaFoldDB" id="Q54VN7"/>
<dbReference type="GO" id="GO:0051082">
    <property type="term" value="F:unfolded protein binding"/>
    <property type="evidence" value="ECO:0000318"/>
    <property type="project" value="GO_Central"/>
</dbReference>
<dbReference type="PhylomeDB" id="Q54VN7"/>
<comment type="function">
    <text evidence="5">Molecular chaperone; assists the folding of proteins upon ATP hydrolysis. Known to play a role, in vitro, in the folding of actin and tubulin.</text>
</comment>
<dbReference type="InterPro" id="IPR027410">
    <property type="entry name" value="TCP-1-like_intermed_sf"/>
</dbReference>
<dbReference type="HOGENOM" id="CLU_472094_0_0_1"/>
<dbReference type="GO" id="GO:0005524">
    <property type="term" value="F:ATP binding"/>
    <property type="evidence" value="ECO:0007669"/>
    <property type="project" value="UniProtKB-KW"/>
</dbReference>
<keyword evidence="8" id="KW-1185">Reference proteome</keyword>
<dbReference type="FunFam" id="1.10.560.10:FF:000105">
    <property type="entry name" value="Uncharacterized protein"/>
    <property type="match status" value="1"/>
</dbReference>
<dbReference type="EMBL" id="AAFI02000035">
    <property type="protein sequence ID" value="EAL67340.1"/>
    <property type="molecule type" value="Genomic_DNA"/>
</dbReference>
<dbReference type="Gene3D" id="1.10.560.10">
    <property type="entry name" value="GroEL-like equatorial domain"/>
    <property type="match status" value="2"/>
</dbReference>
<evidence type="ECO:0000256" key="3">
    <source>
        <dbReference type="ARBA" id="ARBA00022840"/>
    </source>
</evidence>
<proteinExistence type="inferred from homology"/>
<dbReference type="Gene3D" id="3.50.7.10">
    <property type="entry name" value="GroEL"/>
    <property type="match status" value="1"/>
</dbReference>
<feature type="region of interest" description="Disordered" evidence="6">
    <location>
        <begin position="214"/>
        <end position="235"/>
    </location>
</feature>
<accession>Q54VN7</accession>
<dbReference type="RefSeq" id="XP_641318.1">
    <property type="nucleotide sequence ID" value="XM_636226.1"/>
</dbReference>
<dbReference type="GO" id="GO:0140662">
    <property type="term" value="F:ATP-dependent protein folding chaperone"/>
    <property type="evidence" value="ECO:0007669"/>
    <property type="project" value="InterPro"/>
</dbReference>
<reference evidence="7 8" key="1">
    <citation type="journal article" date="2005" name="Nature">
        <title>The genome of the social amoeba Dictyostelium discoideum.</title>
        <authorList>
            <consortium name="The Dictyostelium discoideum Sequencing Consortium"/>
            <person name="Eichinger L."/>
            <person name="Pachebat J.A."/>
            <person name="Glockner G."/>
            <person name="Rajandream M.A."/>
            <person name="Sucgang R."/>
            <person name="Berriman M."/>
            <person name="Song J."/>
            <person name="Olsen R."/>
            <person name="Szafranski K."/>
            <person name="Xu Q."/>
            <person name="Tunggal B."/>
            <person name="Kummerfeld S."/>
            <person name="Madera M."/>
            <person name="Konfortov B.A."/>
            <person name="Rivero F."/>
            <person name="Bankier A.T."/>
            <person name="Lehmann R."/>
            <person name="Hamlin N."/>
            <person name="Davies R."/>
            <person name="Gaudet P."/>
            <person name="Fey P."/>
            <person name="Pilcher K."/>
            <person name="Chen G."/>
            <person name="Saunders D."/>
            <person name="Sodergren E."/>
            <person name="Davis P."/>
            <person name="Kerhornou A."/>
            <person name="Nie X."/>
            <person name="Hall N."/>
            <person name="Anjard C."/>
            <person name="Hemphill L."/>
            <person name="Bason N."/>
            <person name="Farbrother P."/>
            <person name="Desany B."/>
            <person name="Just E."/>
            <person name="Morio T."/>
            <person name="Rost R."/>
            <person name="Churcher C."/>
            <person name="Cooper J."/>
            <person name="Haydock S."/>
            <person name="van Driessche N."/>
            <person name="Cronin A."/>
            <person name="Goodhead I."/>
            <person name="Muzny D."/>
            <person name="Mourier T."/>
            <person name="Pain A."/>
            <person name="Lu M."/>
            <person name="Harper D."/>
            <person name="Lindsay R."/>
            <person name="Hauser H."/>
            <person name="James K."/>
            <person name="Quiles M."/>
            <person name="Madan Babu M."/>
            <person name="Saito T."/>
            <person name="Buchrieser C."/>
            <person name="Wardroper A."/>
            <person name="Felder M."/>
            <person name="Thangavelu M."/>
            <person name="Johnson D."/>
            <person name="Knights A."/>
            <person name="Loulseged H."/>
            <person name="Mungall K."/>
            <person name="Oliver K."/>
            <person name="Price C."/>
            <person name="Quail M.A."/>
            <person name="Urushihara H."/>
            <person name="Hernandez J."/>
            <person name="Rabbinowitsch E."/>
            <person name="Steffen D."/>
            <person name="Sanders M."/>
            <person name="Ma J."/>
            <person name="Kohara Y."/>
            <person name="Sharp S."/>
            <person name="Simmonds M."/>
            <person name="Spiegler S."/>
            <person name="Tivey A."/>
            <person name="Sugano S."/>
            <person name="White B."/>
            <person name="Walker D."/>
            <person name="Woodward J."/>
            <person name="Winckler T."/>
            <person name="Tanaka Y."/>
            <person name="Shaulsky G."/>
            <person name="Schleicher M."/>
            <person name="Weinstock G."/>
            <person name="Rosenthal A."/>
            <person name="Cox E.C."/>
            <person name="Chisholm R.L."/>
            <person name="Gibbs R."/>
            <person name="Loomis W.F."/>
            <person name="Platzer M."/>
            <person name="Kay R.R."/>
            <person name="Williams J."/>
            <person name="Dear P.H."/>
            <person name="Noegel A.A."/>
            <person name="Barrell B."/>
            <person name="Kuspa A."/>
        </authorList>
    </citation>
    <scope>NUCLEOTIDE SEQUENCE [LARGE SCALE GENOMIC DNA]</scope>
    <source>
        <strain evidence="7 8">AX4</strain>
    </source>
</reference>
<dbReference type="SUPFAM" id="SSF48592">
    <property type="entry name" value="GroEL equatorial domain-like"/>
    <property type="match status" value="1"/>
</dbReference>
<dbReference type="KEGG" id="ddi:DDB_G0280227"/>
<evidence type="ECO:0000256" key="1">
    <source>
        <dbReference type="ARBA" id="ARBA00008020"/>
    </source>
</evidence>
<gene>
    <name evidence="7" type="ORF">DDB_G0280227</name>
</gene>
<feature type="compositionally biased region" description="Acidic residues" evidence="6">
    <location>
        <begin position="221"/>
        <end position="235"/>
    </location>
</feature>
<dbReference type="InterPro" id="IPR017998">
    <property type="entry name" value="Chaperone_TCP-1"/>
</dbReference>
<dbReference type="GO" id="GO:0006457">
    <property type="term" value="P:protein folding"/>
    <property type="evidence" value="ECO:0000318"/>
    <property type="project" value="GO_Central"/>
</dbReference>
<comment type="caution">
    <text evidence="7">The sequence shown here is derived from an EMBL/GenBank/DDBJ whole genome shotgun (WGS) entry which is preliminary data.</text>
</comment>
<dbReference type="OMA" id="CINIEEN"/>